<evidence type="ECO:0000256" key="1">
    <source>
        <dbReference type="ARBA" id="ARBA00022553"/>
    </source>
</evidence>
<evidence type="ECO:0000313" key="5">
    <source>
        <dbReference type="Proteomes" id="UP001484239"/>
    </source>
</evidence>
<dbReference type="InterPro" id="IPR050595">
    <property type="entry name" value="Bact_response_regulator"/>
</dbReference>
<dbReference type="PANTHER" id="PTHR44591:SF3">
    <property type="entry name" value="RESPONSE REGULATORY DOMAIN-CONTAINING PROTEIN"/>
    <property type="match status" value="1"/>
</dbReference>
<gene>
    <name evidence="4" type="ORF">WI372_03980</name>
</gene>
<organism evidence="4 5">
    <name type="scientific">Gaopeijia maritima</name>
    <dbReference type="NCBI Taxonomy" id="3119007"/>
    <lineage>
        <taxon>Bacteria</taxon>
        <taxon>Pseudomonadati</taxon>
        <taxon>Gemmatimonadota</taxon>
        <taxon>Longimicrobiia</taxon>
        <taxon>Gaopeijiales</taxon>
        <taxon>Gaopeijiaceae</taxon>
        <taxon>Gaopeijia</taxon>
    </lineage>
</organism>
<dbReference type="PROSITE" id="PS50110">
    <property type="entry name" value="RESPONSE_REGULATORY"/>
    <property type="match status" value="1"/>
</dbReference>
<reference evidence="4 5" key="1">
    <citation type="submission" date="2024-02" db="EMBL/GenBank/DDBJ databases">
        <title>A novel Gemmatimonadota bacterium.</title>
        <authorList>
            <person name="Du Z.-J."/>
            <person name="Ye Y.-Q."/>
        </authorList>
    </citation>
    <scope>NUCLEOTIDE SEQUENCE [LARGE SCALE GENOMIC DNA]</scope>
    <source>
        <strain evidence="4 5">DH-20</strain>
    </source>
</reference>
<dbReference type="Gene3D" id="3.40.50.2300">
    <property type="match status" value="1"/>
</dbReference>
<dbReference type="CDD" id="cd17574">
    <property type="entry name" value="REC_OmpR"/>
    <property type="match status" value="1"/>
</dbReference>
<dbReference type="RefSeq" id="WP_405275532.1">
    <property type="nucleotide sequence ID" value="NZ_JBBHLI010000002.1"/>
</dbReference>
<feature type="modified residue" description="4-aspartylphosphate" evidence="2">
    <location>
        <position position="55"/>
    </location>
</feature>
<sequence length="126" mass="13772">MTIRRKILLVEDDPDISRGLAIRLKAKGYDVVAAQDATVAMTMALREQPDLVIMDIGLPGGDGHMVMDRLTRNTRTAATPVIFLSARAQQSDIQRALDQGAAGYLTKPYRSEELLSMIETVLGGED</sequence>
<accession>A0ABU9E5X9</accession>
<evidence type="ECO:0000259" key="3">
    <source>
        <dbReference type="PROSITE" id="PS50110"/>
    </source>
</evidence>
<name>A0ABU9E5X9_9BACT</name>
<keyword evidence="1 2" id="KW-0597">Phosphoprotein</keyword>
<dbReference type="InterPro" id="IPR001789">
    <property type="entry name" value="Sig_transdc_resp-reg_receiver"/>
</dbReference>
<dbReference type="EMBL" id="JBBHLI010000002">
    <property type="protein sequence ID" value="MEK9500126.1"/>
    <property type="molecule type" value="Genomic_DNA"/>
</dbReference>
<evidence type="ECO:0000313" key="4">
    <source>
        <dbReference type="EMBL" id="MEK9500126.1"/>
    </source>
</evidence>
<protein>
    <submittedName>
        <fullName evidence="4">Response regulator</fullName>
    </submittedName>
</protein>
<keyword evidence="5" id="KW-1185">Reference proteome</keyword>
<evidence type="ECO:0000256" key="2">
    <source>
        <dbReference type="PROSITE-ProRule" id="PRU00169"/>
    </source>
</evidence>
<dbReference type="PANTHER" id="PTHR44591">
    <property type="entry name" value="STRESS RESPONSE REGULATOR PROTEIN 1"/>
    <property type="match status" value="1"/>
</dbReference>
<dbReference type="Proteomes" id="UP001484239">
    <property type="component" value="Unassembled WGS sequence"/>
</dbReference>
<proteinExistence type="predicted"/>
<dbReference type="SUPFAM" id="SSF52172">
    <property type="entry name" value="CheY-like"/>
    <property type="match status" value="1"/>
</dbReference>
<comment type="caution">
    <text evidence="4">The sequence shown here is derived from an EMBL/GenBank/DDBJ whole genome shotgun (WGS) entry which is preliminary data.</text>
</comment>
<feature type="domain" description="Response regulatory" evidence="3">
    <location>
        <begin position="6"/>
        <end position="122"/>
    </location>
</feature>
<dbReference type="Pfam" id="PF00072">
    <property type="entry name" value="Response_reg"/>
    <property type="match status" value="1"/>
</dbReference>
<dbReference type="SMART" id="SM00448">
    <property type="entry name" value="REC"/>
    <property type="match status" value="1"/>
</dbReference>
<dbReference type="InterPro" id="IPR011006">
    <property type="entry name" value="CheY-like_superfamily"/>
</dbReference>